<dbReference type="KEGG" id="nwe:SAMEA3174300_1365"/>
<dbReference type="InterPro" id="IPR012477">
    <property type="entry name" value="Glyco_transf_52"/>
</dbReference>
<reference evidence="1 2" key="1">
    <citation type="submission" date="2018-12" db="EMBL/GenBank/DDBJ databases">
        <authorList>
            <consortium name="Pathogen Informatics"/>
        </authorList>
    </citation>
    <scope>NUCLEOTIDE SEQUENCE [LARGE SCALE GENOMIC DNA]</scope>
    <source>
        <strain evidence="1 2">NCTC12742</strain>
    </source>
</reference>
<dbReference type="EMBL" id="LR134533">
    <property type="protein sequence ID" value="VEJ50527.1"/>
    <property type="molecule type" value="Genomic_DNA"/>
</dbReference>
<keyword evidence="2" id="KW-1185">Reference proteome</keyword>
<dbReference type="AlphaFoldDB" id="A0A3S5A995"/>
<sequence length="326" mass="37654">MNLVIAFTPLHLLIARQIMNKKPDETFHLVMASHVETEKICFYYEKFVGDYQYGSKWILSGWQNEQAAVRACLKALPRSNYQTVLIGAIHEPFGQELIRKLHFDVLETFDDGTANLCPGSFLYKAPRRRKWQRFCHWLKGKHNVETLRKLSSKHYTLYPGLGNIAEPLEALTLWKRPSEKNKSVKETRKLFVSQPGILSTESPLAYHEMLQQLFAQYGMTACVPHPREQQQMPSEIPCIHTPLLIEDYIIGQIEQHPDVGFELYTFFSSSALHLQHIPNVGVTCFRLENRYYALPERTVDEVYQALEKSGIRQIALRFDGENITAA</sequence>
<proteinExistence type="predicted"/>
<evidence type="ECO:0000313" key="1">
    <source>
        <dbReference type="EMBL" id="VEJ50527.1"/>
    </source>
</evidence>
<dbReference type="EC" id="2.4.99.-" evidence="1"/>
<dbReference type="Gene3D" id="3.30.370.20">
    <property type="match status" value="1"/>
</dbReference>
<dbReference type="GO" id="GO:0016757">
    <property type="term" value="F:glycosyltransferase activity"/>
    <property type="evidence" value="ECO:0007669"/>
    <property type="project" value="UniProtKB-KW"/>
</dbReference>
<dbReference type="OrthoDB" id="2339372at2"/>
<dbReference type="RefSeq" id="WP_004282670.1">
    <property type="nucleotide sequence ID" value="NZ_CAUJRG010000002.1"/>
</dbReference>
<dbReference type="Pfam" id="PF07922">
    <property type="entry name" value="Glyco_transf_52"/>
    <property type="match status" value="1"/>
</dbReference>
<keyword evidence="1" id="KW-0808">Transferase</keyword>
<keyword evidence="1" id="KW-0328">Glycosyltransferase</keyword>
<accession>A0A3S5A995</accession>
<evidence type="ECO:0000313" key="2">
    <source>
        <dbReference type="Proteomes" id="UP000272771"/>
    </source>
</evidence>
<dbReference type="Proteomes" id="UP000272771">
    <property type="component" value="Chromosome"/>
</dbReference>
<name>A0A3S5A995_9NEIS</name>
<organism evidence="1 2">
    <name type="scientific">Neisseria weaveri</name>
    <dbReference type="NCBI Taxonomy" id="28091"/>
    <lineage>
        <taxon>Bacteria</taxon>
        <taxon>Pseudomonadati</taxon>
        <taxon>Pseudomonadota</taxon>
        <taxon>Betaproteobacteria</taxon>
        <taxon>Neisseriales</taxon>
        <taxon>Neisseriaceae</taxon>
        <taxon>Neisseria</taxon>
    </lineage>
</organism>
<gene>
    <name evidence="1" type="primary">lst</name>
    <name evidence="1" type="ORF">NCTC12742_00740</name>
</gene>
<protein>
    <submittedName>
        <fullName evidence="1">CMP-N-acetylneuraminate-beta-galactosamide-alpha-2,3-sialyltransferase</fullName>
        <ecNumber evidence="1">2.4.99.-</ecNumber>
    </submittedName>
</protein>
<dbReference type="STRING" id="28091.SAMEA3174300_01365"/>